<proteinExistence type="inferred from homology"/>
<evidence type="ECO:0000313" key="8">
    <source>
        <dbReference type="EMBL" id="GGM32496.1"/>
    </source>
</evidence>
<gene>
    <name evidence="8" type="ORF">GCM10007977_037270</name>
</gene>
<evidence type="ECO:0000256" key="1">
    <source>
        <dbReference type="ARBA" id="ARBA00004141"/>
    </source>
</evidence>
<dbReference type="EMBL" id="BMPI01000016">
    <property type="protein sequence ID" value="GGM32496.1"/>
    <property type="molecule type" value="Genomic_DNA"/>
</dbReference>
<dbReference type="Proteomes" id="UP000642070">
    <property type="component" value="Unassembled WGS sequence"/>
</dbReference>
<comment type="subcellular location">
    <subcellularLocation>
        <location evidence="1">Membrane</location>
        <topology evidence="1">Multi-pass membrane protein</topology>
    </subcellularLocation>
</comment>
<protein>
    <recommendedName>
        <fullName evidence="7">GtrA/DPMS transmembrane domain-containing protein</fullName>
    </recommendedName>
</protein>
<keyword evidence="3 6" id="KW-0812">Transmembrane</keyword>
<reference evidence="8" key="1">
    <citation type="journal article" date="2014" name="Int. J. Syst. Evol. Microbiol.">
        <title>Complete genome sequence of Corynebacterium casei LMG S-19264T (=DSM 44701T), isolated from a smear-ripened cheese.</title>
        <authorList>
            <consortium name="US DOE Joint Genome Institute (JGI-PGF)"/>
            <person name="Walter F."/>
            <person name="Albersmeier A."/>
            <person name="Kalinowski J."/>
            <person name="Ruckert C."/>
        </authorList>
    </citation>
    <scope>NUCLEOTIDE SEQUENCE</scope>
    <source>
        <strain evidence="8">JCM 19831</strain>
    </source>
</reference>
<dbReference type="Pfam" id="PF04138">
    <property type="entry name" value="GtrA_DPMS_TM"/>
    <property type="match status" value="1"/>
</dbReference>
<dbReference type="AlphaFoldDB" id="A0A917TPX0"/>
<evidence type="ECO:0000259" key="7">
    <source>
        <dbReference type="Pfam" id="PF04138"/>
    </source>
</evidence>
<keyword evidence="9" id="KW-1185">Reference proteome</keyword>
<feature type="transmembrane region" description="Helical" evidence="6">
    <location>
        <begin position="97"/>
        <end position="120"/>
    </location>
</feature>
<dbReference type="InterPro" id="IPR007267">
    <property type="entry name" value="GtrA_DPMS_TM"/>
</dbReference>
<feature type="transmembrane region" description="Helical" evidence="6">
    <location>
        <begin position="34"/>
        <end position="54"/>
    </location>
</feature>
<evidence type="ECO:0000313" key="9">
    <source>
        <dbReference type="Proteomes" id="UP000642070"/>
    </source>
</evidence>
<feature type="transmembrane region" description="Helical" evidence="6">
    <location>
        <begin position="135"/>
        <end position="151"/>
    </location>
</feature>
<reference evidence="8" key="2">
    <citation type="submission" date="2020-09" db="EMBL/GenBank/DDBJ databases">
        <authorList>
            <person name="Sun Q."/>
            <person name="Ohkuma M."/>
        </authorList>
    </citation>
    <scope>NUCLEOTIDE SEQUENCE</scope>
    <source>
        <strain evidence="8">JCM 19831</strain>
    </source>
</reference>
<comment type="caution">
    <text evidence="8">The sequence shown here is derived from an EMBL/GenBank/DDBJ whole genome shotgun (WGS) entry which is preliminary data.</text>
</comment>
<dbReference type="PANTHER" id="PTHR38459:SF1">
    <property type="entry name" value="PROPHAGE BACTOPRENOL-LINKED GLUCOSE TRANSLOCASE HOMOLOG"/>
    <property type="match status" value="1"/>
</dbReference>
<evidence type="ECO:0000256" key="3">
    <source>
        <dbReference type="ARBA" id="ARBA00022692"/>
    </source>
</evidence>
<keyword evidence="4 6" id="KW-1133">Transmembrane helix</keyword>
<dbReference type="RefSeq" id="WP_229835411.1">
    <property type="nucleotide sequence ID" value="NZ_BMPI01000016.1"/>
</dbReference>
<dbReference type="InterPro" id="IPR051401">
    <property type="entry name" value="GtrA_CellWall_Glycosyl"/>
</dbReference>
<evidence type="ECO:0000256" key="2">
    <source>
        <dbReference type="ARBA" id="ARBA00009399"/>
    </source>
</evidence>
<evidence type="ECO:0000256" key="5">
    <source>
        <dbReference type="ARBA" id="ARBA00023136"/>
    </source>
</evidence>
<evidence type="ECO:0000256" key="4">
    <source>
        <dbReference type="ARBA" id="ARBA00022989"/>
    </source>
</evidence>
<evidence type="ECO:0000256" key="6">
    <source>
        <dbReference type="SAM" id="Phobius"/>
    </source>
</evidence>
<keyword evidence="5 6" id="KW-0472">Membrane</keyword>
<feature type="transmembrane region" description="Helical" evidence="6">
    <location>
        <begin position="60"/>
        <end position="77"/>
    </location>
</feature>
<sequence>MTELQETSVPVARPGGLRGLYARFQHLVHELGKFGTVGAISFAVDFGIFNALLFADVHPLLAATISMVVAATVAFVGNRFWTWRDRERTNLRREYTLYFLFNLVGLGIALVCLWFSHYVLGAMWPFFEGKLADNIAKNLVGMALGTMFRFWSYRQIVFKKREADPA</sequence>
<comment type="similarity">
    <text evidence="2">Belongs to the GtrA family.</text>
</comment>
<feature type="domain" description="GtrA/DPMS transmembrane" evidence="7">
    <location>
        <begin position="33"/>
        <end position="158"/>
    </location>
</feature>
<dbReference type="PANTHER" id="PTHR38459">
    <property type="entry name" value="PROPHAGE BACTOPRENOL-LINKED GLUCOSE TRANSLOCASE HOMOLOG"/>
    <property type="match status" value="1"/>
</dbReference>
<dbReference type="GO" id="GO:0005886">
    <property type="term" value="C:plasma membrane"/>
    <property type="evidence" value="ECO:0007669"/>
    <property type="project" value="TreeGrafter"/>
</dbReference>
<organism evidence="8 9">
    <name type="scientific">Dactylosporangium sucinum</name>
    <dbReference type="NCBI Taxonomy" id="1424081"/>
    <lineage>
        <taxon>Bacteria</taxon>
        <taxon>Bacillati</taxon>
        <taxon>Actinomycetota</taxon>
        <taxon>Actinomycetes</taxon>
        <taxon>Micromonosporales</taxon>
        <taxon>Micromonosporaceae</taxon>
        <taxon>Dactylosporangium</taxon>
    </lineage>
</organism>
<accession>A0A917TPX0</accession>
<dbReference type="GO" id="GO:0000271">
    <property type="term" value="P:polysaccharide biosynthetic process"/>
    <property type="evidence" value="ECO:0007669"/>
    <property type="project" value="InterPro"/>
</dbReference>
<name>A0A917TPX0_9ACTN</name>